<dbReference type="PANTHER" id="PTHR31029">
    <property type="entry name" value="CYCLIN-DEPENDENT KINASE-LIKE PROTEIN"/>
    <property type="match status" value="1"/>
</dbReference>
<comment type="caution">
    <text evidence="3">The sequence shown here is derived from an EMBL/GenBank/DDBJ whole genome shotgun (WGS) entry which is preliminary data.</text>
</comment>
<dbReference type="AlphaFoldDB" id="A0A8J5GRI1"/>
<keyword evidence="4" id="KW-1185">Reference proteome</keyword>
<feature type="compositionally biased region" description="Basic and acidic residues" evidence="2">
    <location>
        <begin position="451"/>
        <end position="469"/>
    </location>
</feature>
<protein>
    <recommendedName>
        <fullName evidence="5">IRK-interacting protein</fullName>
    </recommendedName>
</protein>
<dbReference type="EMBL" id="JACMSC010000008">
    <property type="protein sequence ID" value="KAG6510083.1"/>
    <property type="molecule type" value="Genomic_DNA"/>
</dbReference>
<gene>
    <name evidence="3" type="ORF">ZIOFF_028091</name>
</gene>
<reference evidence="3 4" key="1">
    <citation type="submission" date="2020-08" db="EMBL/GenBank/DDBJ databases">
        <title>Plant Genome Project.</title>
        <authorList>
            <person name="Zhang R.-G."/>
        </authorList>
    </citation>
    <scope>NUCLEOTIDE SEQUENCE [LARGE SCALE GENOMIC DNA]</scope>
    <source>
        <tissue evidence="3">Rhizome</tissue>
    </source>
</reference>
<feature type="coiled-coil region" evidence="1">
    <location>
        <begin position="170"/>
        <end position="197"/>
    </location>
</feature>
<feature type="region of interest" description="Disordered" evidence="2">
    <location>
        <begin position="451"/>
        <end position="477"/>
    </location>
</feature>
<dbReference type="Proteomes" id="UP000734854">
    <property type="component" value="Unassembled WGS sequence"/>
</dbReference>
<feature type="compositionally biased region" description="Basic and acidic residues" evidence="2">
    <location>
        <begin position="45"/>
        <end position="60"/>
    </location>
</feature>
<evidence type="ECO:0000313" key="3">
    <source>
        <dbReference type="EMBL" id="KAG6510083.1"/>
    </source>
</evidence>
<evidence type="ECO:0000313" key="4">
    <source>
        <dbReference type="Proteomes" id="UP000734854"/>
    </source>
</evidence>
<accession>A0A8J5GRI1</accession>
<dbReference type="PANTHER" id="PTHR31029:SF4">
    <property type="entry name" value="CYCLIN-DEPENDENT KINASE-LIKE PROTEIN"/>
    <property type="match status" value="1"/>
</dbReference>
<feature type="region of interest" description="Disordered" evidence="2">
    <location>
        <begin position="29"/>
        <end position="82"/>
    </location>
</feature>
<organism evidence="3 4">
    <name type="scientific">Zingiber officinale</name>
    <name type="common">Ginger</name>
    <name type="synonym">Amomum zingiber</name>
    <dbReference type="NCBI Taxonomy" id="94328"/>
    <lineage>
        <taxon>Eukaryota</taxon>
        <taxon>Viridiplantae</taxon>
        <taxon>Streptophyta</taxon>
        <taxon>Embryophyta</taxon>
        <taxon>Tracheophyta</taxon>
        <taxon>Spermatophyta</taxon>
        <taxon>Magnoliopsida</taxon>
        <taxon>Liliopsida</taxon>
        <taxon>Zingiberales</taxon>
        <taxon>Zingiberaceae</taxon>
        <taxon>Zingiber</taxon>
    </lineage>
</organism>
<evidence type="ECO:0000256" key="2">
    <source>
        <dbReference type="SAM" id="MobiDB-lite"/>
    </source>
</evidence>
<proteinExistence type="predicted"/>
<evidence type="ECO:0008006" key="5">
    <source>
        <dbReference type="Google" id="ProtNLM"/>
    </source>
</evidence>
<keyword evidence="1" id="KW-0175">Coiled coil</keyword>
<sequence length="477" mass="52939">MHHGRVRGTHIIAVSGNTTKLCGLLEHSSSNIPEHDKEEDDEKEEQQVRATSKDPPRAESRIPTPLHGGAARRPPRPKTGHLSDEAVAVSCNNCRPTSRDKLIVPIDPSASTTSSASPGGILRSLFFSLTRRSPASAASSASAAADVRDDRWRLVAAELSRKILHVTRKRDEALLEASRLKYALAELERKVDLLESNIRSISHPSVRPVAFSSRAFCLAVEEARTAVRHFARLLIAQIRLVRRSVDRVAGLIQPLDPRASVEWRRNPACLLVYMEALLNRLFYSRLEEGDEEESGLIDPAARCESNRAGYEAVRGLSWEDVLSKGTRHHSEGLSRFCDLKMSEVVAMVGWTTQARAAWPEGLLQAFFGAAKGAWVVRLMARSVHPAVPALRAERGARFDGRFMEDVAEGRVRRLTPASVREMVAPGFDLYMEKDGVVKCRVVCEYCSNSDGERRNVDEKQGSRSGRSETVDSFNYVR</sequence>
<dbReference type="InterPro" id="IPR042316">
    <property type="entry name" value="IRKI-like"/>
</dbReference>
<name>A0A8J5GRI1_ZINOF</name>
<evidence type="ECO:0000256" key="1">
    <source>
        <dbReference type="SAM" id="Coils"/>
    </source>
</evidence>